<accession>A0ACC0UEY8</accession>
<dbReference type="Proteomes" id="UP001207468">
    <property type="component" value="Unassembled WGS sequence"/>
</dbReference>
<reference evidence="1" key="1">
    <citation type="submission" date="2021-03" db="EMBL/GenBank/DDBJ databases">
        <title>Evolutionary priming and transition to the ectomycorrhizal habit in an iconic lineage of mushroom-forming fungi: is preadaptation a requirement?</title>
        <authorList>
            <consortium name="DOE Joint Genome Institute"/>
            <person name="Looney B.P."/>
            <person name="Miyauchi S."/>
            <person name="Morin E."/>
            <person name="Drula E."/>
            <person name="Courty P.E."/>
            <person name="Chicoki N."/>
            <person name="Fauchery L."/>
            <person name="Kohler A."/>
            <person name="Kuo A."/>
            <person name="LaButti K."/>
            <person name="Pangilinan J."/>
            <person name="Lipzen A."/>
            <person name="Riley R."/>
            <person name="Andreopoulos W."/>
            <person name="He G."/>
            <person name="Johnson J."/>
            <person name="Barry K.W."/>
            <person name="Grigoriev I.V."/>
            <person name="Nagy L."/>
            <person name="Hibbett D."/>
            <person name="Henrissat B."/>
            <person name="Matheny P.B."/>
            <person name="Labbe J."/>
            <person name="Martin A.F."/>
        </authorList>
    </citation>
    <scope>NUCLEOTIDE SEQUENCE</scope>
    <source>
        <strain evidence="1">BPL698</strain>
    </source>
</reference>
<dbReference type="EMBL" id="JAGFNK010000047">
    <property type="protein sequence ID" value="KAI9510191.1"/>
    <property type="molecule type" value="Genomic_DNA"/>
</dbReference>
<proteinExistence type="predicted"/>
<evidence type="ECO:0000313" key="2">
    <source>
        <dbReference type="Proteomes" id="UP001207468"/>
    </source>
</evidence>
<comment type="caution">
    <text evidence="1">The sequence shown here is derived from an EMBL/GenBank/DDBJ whole genome shotgun (WGS) entry which is preliminary data.</text>
</comment>
<evidence type="ECO:0000313" key="1">
    <source>
        <dbReference type="EMBL" id="KAI9510191.1"/>
    </source>
</evidence>
<organism evidence="1 2">
    <name type="scientific">Russula earlei</name>
    <dbReference type="NCBI Taxonomy" id="71964"/>
    <lineage>
        <taxon>Eukaryota</taxon>
        <taxon>Fungi</taxon>
        <taxon>Dikarya</taxon>
        <taxon>Basidiomycota</taxon>
        <taxon>Agaricomycotina</taxon>
        <taxon>Agaricomycetes</taxon>
        <taxon>Russulales</taxon>
        <taxon>Russulaceae</taxon>
        <taxon>Russula</taxon>
    </lineage>
</organism>
<name>A0ACC0UEY8_9AGAM</name>
<gene>
    <name evidence="1" type="ORF">F5148DRAFT_622731</name>
</gene>
<protein>
    <submittedName>
        <fullName evidence="1">Uncharacterized protein</fullName>
    </submittedName>
</protein>
<sequence length="596" mass="66471">MSYYPDRVYLQSPSTTPSLTSPSPRRCSVKGCAKVLSHDYPLKMCETCRDRHRKYATTKRAKRKQEKAALGAQRIDNDDGRAVTWMPQDHHVSLGPIPEDLDPVQDMHLNQIDPRLFNPTSSELAGALTLPSLDSSSDSQDPYHATPTPPESDATPSYASRSVGQSRYCTVKGCRSVVGGDYLYKMCVPCRNRYRGYGMTKRSKSKRGREIAARELLRVRAEEDARRVQQGLPLIGELQASDRRAWERKVLETIPLPSIVQYAPISILPVRMCTVSHCHTMLQGHYPYRRCERHRLQNRHHSKLKRVRDKEVKSTPFRNETARDGDLVPAAARRARAIESLHPNEALEIEGIEMSEYEDIINEASIPPPARGARRSNTVCSVKWCQNVLYLRSPWKMCETHREKDRMHRRRKSGRDKSVTGDLDEDQASQVGENSVTCADIVSDDEPASLTPETPTSAADPQIVFLDPLIPPDEVPPTTTLQRPDLSDYPPPIDTLHSYDSSLSETGVLAEVTAEPDLTGEVEFEDSIGQSVAEGSSAEGHRGDSQDTSNHGQQDVSSMVWGSDLNDLGCYNNGGIDLQSFYHSGPGDALAIPWDG</sequence>
<keyword evidence="2" id="KW-1185">Reference proteome</keyword>